<dbReference type="InterPro" id="IPR019775">
    <property type="entry name" value="WD40_repeat_CS"/>
</dbReference>
<dbReference type="SUPFAM" id="SSF50978">
    <property type="entry name" value="WD40 repeat-like"/>
    <property type="match status" value="1"/>
</dbReference>
<name>A0A0C3NMG3_PISTI</name>
<dbReference type="Gene3D" id="3.40.50.300">
    <property type="entry name" value="P-loop containing nucleotide triphosphate hydrolases"/>
    <property type="match status" value="1"/>
</dbReference>
<sequence length="1010" mass="111837">MYSLAHTPGLQQCHLQRVHSMSALSTPDSDYCLIYTSQPRIQPTKLTQNTDFSMARKQLKKHHLFSSERPSSTTPIIPSSEGASLPSANAPSVAGPSAKTPRKLFSGMGHLFHRSNQTRSEPLTTETTDTGIGSQVNDAQQAMVEMKPIPQVLQTTVGLVGQAGTAVTQIQSIETILQPLKLFNSFVTTLSNVHPYVQFALGILTAASQLLIDQANLDNEVFGLLNTIKDLYEFLMEKDTIENMDSMKETLRRISQEMSAAALFVIKYCKKKNILIRIGVSLVSDPQTVARGHIKNLSDLMQQYRDRAIRDIQINMSHVLEDLNLEGMAYAAGAGLNTTKKCLDGTRTEILKDITNWITTCDVNAPCILWLHGQPGRGKSAIAHTIASWIENVGAPGACFCFTRDRQAERREEKILTTIARDLADRDPAFRRALSNVVSNDLSLKTTCDVLQQWKRFILEPLSKINGEIVGNVVVVIDALDESGPETSRREILGLLKSSEAAHLPANFQILLTSRPLPDIERVMRDVPHVKATSLDDVPQELVERDIQLYVSKELDCFPSIGATEVQNVVKKSDGLFEWARLACEFIKPGKAGETSKECYDNLMALKSKEGRTLLDTTYFEILKGGIPESGIGLERYHSVMWQVMMTLEPLPMAALNSMRGKFPSEQDHYDIFLILEFMSPVLGGIMDRVSAVRPLHASFYDFLTDHSRSGIYFIDTSNTQRTRDLAFASLQILHDNLQFNICELESSYLANSEVSDLSKRIKQKIPHHLSYSCRFWVQHLWKTGFDLELAGLVRAIVGSEKILFWLEVLSLLGMVGKGVDALGTVATWLQGQDGSKDILALVKDGIKLIQNFGSVIVHSTPHLYVSALPFIPSNALLSIMLLPKFPSLARVSVRGLKGWPVEQQLLHGHTSGVESVAFSPDGRRIVSGSRDKTVRVWDVEGGVQIGSPLEGHTSGVESLAFSPDGKRIVSGSRDKTVRVWENEQLALIASHPSSMLHPSPPADGMYLHL</sequence>
<dbReference type="OrthoDB" id="674604at2759"/>
<protein>
    <recommendedName>
        <fullName evidence="5">Nephrocystin 3-like N-terminal domain-containing protein</fullName>
    </recommendedName>
</protein>
<evidence type="ECO:0000313" key="6">
    <source>
        <dbReference type="EMBL" id="KIN96795.1"/>
    </source>
</evidence>
<evidence type="ECO:0000256" key="4">
    <source>
        <dbReference type="SAM" id="MobiDB-lite"/>
    </source>
</evidence>
<dbReference type="InParanoid" id="A0A0C3NMG3"/>
<dbReference type="InterPro" id="IPR056884">
    <property type="entry name" value="NPHP3-like_N"/>
</dbReference>
<evidence type="ECO:0000256" key="2">
    <source>
        <dbReference type="ARBA" id="ARBA00022737"/>
    </source>
</evidence>
<keyword evidence="1 3" id="KW-0853">WD repeat</keyword>
<dbReference type="HOGENOM" id="CLU_000288_6_0_1"/>
<dbReference type="Proteomes" id="UP000054217">
    <property type="component" value="Unassembled WGS sequence"/>
</dbReference>
<dbReference type="PROSITE" id="PS50294">
    <property type="entry name" value="WD_REPEATS_REGION"/>
    <property type="match status" value="2"/>
</dbReference>
<dbReference type="InterPro" id="IPR027417">
    <property type="entry name" value="P-loop_NTPase"/>
</dbReference>
<organism evidence="6 7">
    <name type="scientific">Pisolithus tinctorius Marx 270</name>
    <dbReference type="NCBI Taxonomy" id="870435"/>
    <lineage>
        <taxon>Eukaryota</taxon>
        <taxon>Fungi</taxon>
        <taxon>Dikarya</taxon>
        <taxon>Basidiomycota</taxon>
        <taxon>Agaricomycotina</taxon>
        <taxon>Agaricomycetes</taxon>
        <taxon>Agaricomycetidae</taxon>
        <taxon>Boletales</taxon>
        <taxon>Sclerodermatineae</taxon>
        <taxon>Pisolithaceae</taxon>
        <taxon>Pisolithus</taxon>
    </lineage>
</organism>
<dbReference type="Gene3D" id="2.130.10.10">
    <property type="entry name" value="YVTN repeat-like/Quinoprotein amine dehydrogenase"/>
    <property type="match status" value="1"/>
</dbReference>
<dbReference type="PROSITE" id="PS50082">
    <property type="entry name" value="WD_REPEATS_2"/>
    <property type="match status" value="2"/>
</dbReference>
<evidence type="ECO:0000256" key="3">
    <source>
        <dbReference type="PROSITE-ProRule" id="PRU00221"/>
    </source>
</evidence>
<keyword evidence="2" id="KW-0677">Repeat</keyword>
<feature type="repeat" description="WD" evidence="3">
    <location>
        <begin position="907"/>
        <end position="948"/>
    </location>
</feature>
<gene>
    <name evidence="6" type="ORF">M404DRAFT_926850</name>
</gene>
<dbReference type="PANTHER" id="PTHR10039:SF14">
    <property type="entry name" value="NACHT DOMAIN-CONTAINING PROTEIN"/>
    <property type="match status" value="1"/>
</dbReference>
<proteinExistence type="predicted"/>
<reference evidence="6 7" key="1">
    <citation type="submission" date="2014-04" db="EMBL/GenBank/DDBJ databases">
        <authorList>
            <consortium name="DOE Joint Genome Institute"/>
            <person name="Kuo A."/>
            <person name="Kohler A."/>
            <person name="Costa M.D."/>
            <person name="Nagy L.G."/>
            <person name="Floudas D."/>
            <person name="Copeland A."/>
            <person name="Barry K.W."/>
            <person name="Cichocki N."/>
            <person name="Veneault-Fourrey C."/>
            <person name="LaButti K."/>
            <person name="Lindquist E.A."/>
            <person name="Lipzen A."/>
            <person name="Lundell T."/>
            <person name="Morin E."/>
            <person name="Murat C."/>
            <person name="Sun H."/>
            <person name="Tunlid A."/>
            <person name="Henrissat B."/>
            <person name="Grigoriev I.V."/>
            <person name="Hibbett D.S."/>
            <person name="Martin F."/>
            <person name="Nordberg H.P."/>
            <person name="Cantor M.N."/>
            <person name="Hua S.X."/>
        </authorList>
    </citation>
    <scope>NUCLEOTIDE SEQUENCE [LARGE SCALE GENOMIC DNA]</scope>
    <source>
        <strain evidence="6 7">Marx 270</strain>
    </source>
</reference>
<dbReference type="STRING" id="870435.A0A0C3NMG3"/>
<dbReference type="InterPro" id="IPR015943">
    <property type="entry name" value="WD40/YVTN_repeat-like_dom_sf"/>
</dbReference>
<dbReference type="Pfam" id="PF24883">
    <property type="entry name" value="NPHP3_N"/>
    <property type="match status" value="1"/>
</dbReference>
<evidence type="ECO:0000313" key="7">
    <source>
        <dbReference type="Proteomes" id="UP000054217"/>
    </source>
</evidence>
<evidence type="ECO:0000259" key="5">
    <source>
        <dbReference type="Pfam" id="PF24883"/>
    </source>
</evidence>
<feature type="domain" description="Nephrocystin 3-like N-terminal" evidence="5">
    <location>
        <begin position="346"/>
        <end position="515"/>
    </location>
</feature>
<dbReference type="InterPro" id="IPR036322">
    <property type="entry name" value="WD40_repeat_dom_sf"/>
</dbReference>
<dbReference type="Pfam" id="PF00400">
    <property type="entry name" value="WD40"/>
    <property type="match status" value="2"/>
</dbReference>
<dbReference type="PROSITE" id="PS00678">
    <property type="entry name" value="WD_REPEATS_1"/>
    <property type="match status" value="1"/>
</dbReference>
<dbReference type="InterPro" id="IPR001680">
    <property type="entry name" value="WD40_rpt"/>
</dbReference>
<reference evidence="7" key="2">
    <citation type="submission" date="2015-01" db="EMBL/GenBank/DDBJ databases">
        <title>Evolutionary Origins and Diversification of the Mycorrhizal Mutualists.</title>
        <authorList>
            <consortium name="DOE Joint Genome Institute"/>
            <consortium name="Mycorrhizal Genomics Consortium"/>
            <person name="Kohler A."/>
            <person name="Kuo A."/>
            <person name="Nagy L.G."/>
            <person name="Floudas D."/>
            <person name="Copeland A."/>
            <person name="Barry K.W."/>
            <person name="Cichocki N."/>
            <person name="Veneault-Fourrey C."/>
            <person name="LaButti K."/>
            <person name="Lindquist E.A."/>
            <person name="Lipzen A."/>
            <person name="Lundell T."/>
            <person name="Morin E."/>
            <person name="Murat C."/>
            <person name="Riley R."/>
            <person name="Ohm R."/>
            <person name="Sun H."/>
            <person name="Tunlid A."/>
            <person name="Henrissat B."/>
            <person name="Grigoriev I.V."/>
            <person name="Hibbett D.S."/>
            <person name="Martin F."/>
        </authorList>
    </citation>
    <scope>NUCLEOTIDE SEQUENCE [LARGE SCALE GENOMIC DNA]</scope>
    <source>
        <strain evidence="7">Marx 270</strain>
    </source>
</reference>
<dbReference type="SMART" id="SM00320">
    <property type="entry name" value="WD40"/>
    <property type="match status" value="2"/>
</dbReference>
<feature type="repeat" description="WD" evidence="3">
    <location>
        <begin position="950"/>
        <end position="991"/>
    </location>
</feature>
<dbReference type="SUPFAM" id="SSF52540">
    <property type="entry name" value="P-loop containing nucleoside triphosphate hydrolases"/>
    <property type="match status" value="1"/>
</dbReference>
<dbReference type="PANTHER" id="PTHR10039">
    <property type="entry name" value="AMELOGENIN"/>
    <property type="match status" value="1"/>
</dbReference>
<evidence type="ECO:0000256" key="1">
    <source>
        <dbReference type="ARBA" id="ARBA00022574"/>
    </source>
</evidence>
<keyword evidence="7" id="KW-1185">Reference proteome</keyword>
<dbReference type="EMBL" id="KN832040">
    <property type="protein sequence ID" value="KIN96795.1"/>
    <property type="molecule type" value="Genomic_DNA"/>
</dbReference>
<accession>A0A0C3NMG3</accession>
<feature type="compositionally biased region" description="Low complexity" evidence="4">
    <location>
        <begin position="67"/>
        <end position="81"/>
    </location>
</feature>
<dbReference type="AlphaFoldDB" id="A0A0C3NMG3"/>
<feature type="region of interest" description="Disordered" evidence="4">
    <location>
        <begin position="62"/>
        <end position="100"/>
    </location>
</feature>